<evidence type="ECO:0000256" key="4">
    <source>
        <dbReference type="ARBA" id="ARBA00022741"/>
    </source>
</evidence>
<keyword evidence="2" id="KW-1277">Toxin-antitoxin system</keyword>
<dbReference type="InterPro" id="IPR008201">
    <property type="entry name" value="HepT-like"/>
</dbReference>
<accession>A0A426TT01</accession>
<proteinExistence type="predicted"/>
<keyword evidence="5" id="KW-0378">Hydrolase</keyword>
<comment type="caution">
    <text evidence="6">The sequence shown here is derived from an EMBL/GenBank/DDBJ whole genome shotgun (WGS) entry which is preliminary data.</text>
</comment>
<dbReference type="PANTHER" id="PTHR34139">
    <property type="entry name" value="UPF0331 PROTEIN MJ0127"/>
    <property type="match status" value="1"/>
</dbReference>
<keyword evidence="3" id="KW-0540">Nuclease</keyword>
<keyword evidence="1" id="KW-0597">Phosphoprotein</keyword>
<evidence type="ECO:0000256" key="5">
    <source>
        <dbReference type="ARBA" id="ARBA00022801"/>
    </source>
</evidence>
<dbReference type="Pfam" id="PF01934">
    <property type="entry name" value="HepT-like"/>
    <property type="match status" value="1"/>
</dbReference>
<evidence type="ECO:0000256" key="1">
    <source>
        <dbReference type="ARBA" id="ARBA00022553"/>
    </source>
</evidence>
<dbReference type="EMBL" id="RSAS01000786">
    <property type="protein sequence ID" value="RRR67458.1"/>
    <property type="molecule type" value="Genomic_DNA"/>
</dbReference>
<evidence type="ECO:0000256" key="2">
    <source>
        <dbReference type="ARBA" id="ARBA00022649"/>
    </source>
</evidence>
<dbReference type="GO" id="GO:0110001">
    <property type="term" value="C:toxin-antitoxin complex"/>
    <property type="evidence" value="ECO:0007669"/>
    <property type="project" value="InterPro"/>
</dbReference>
<dbReference type="PANTHER" id="PTHR34139:SF1">
    <property type="entry name" value="RNASE MJ1380-RELATED"/>
    <property type="match status" value="1"/>
</dbReference>
<organism evidence="6 7">
    <name type="scientific">Candidatus Viridilinea halotolerans</name>
    <dbReference type="NCBI Taxonomy" id="2491704"/>
    <lineage>
        <taxon>Bacteria</taxon>
        <taxon>Bacillati</taxon>
        <taxon>Chloroflexota</taxon>
        <taxon>Chloroflexia</taxon>
        <taxon>Chloroflexales</taxon>
        <taxon>Chloroflexineae</taxon>
        <taxon>Oscillochloridaceae</taxon>
        <taxon>Candidatus Viridilinea</taxon>
    </lineage>
</organism>
<gene>
    <name evidence="6" type="ORF">EI684_18925</name>
</gene>
<dbReference type="GO" id="GO:0000166">
    <property type="term" value="F:nucleotide binding"/>
    <property type="evidence" value="ECO:0007669"/>
    <property type="project" value="UniProtKB-KW"/>
</dbReference>
<sequence>MSKDDMVYLGHMLDMARKIATKVHGISRQTYDNDENLRLALAHLVQVIGEAARRVSVHSQTNYAKVPWREIIGMRHKIVHDYMDVDEDVVWEVATKDIPPLITMLAAIVPHDEHG</sequence>
<evidence type="ECO:0000313" key="6">
    <source>
        <dbReference type="EMBL" id="RRR67458.1"/>
    </source>
</evidence>
<dbReference type="GO" id="GO:0016787">
    <property type="term" value="F:hydrolase activity"/>
    <property type="evidence" value="ECO:0007669"/>
    <property type="project" value="UniProtKB-KW"/>
</dbReference>
<dbReference type="Proteomes" id="UP000280307">
    <property type="component" value="Unassembled WGS sequence"/>
</dbReference>
<reference evidence="6 7" key="1">
    <citation type="submission" date="2018-12" db="EMBL/GenBank/DDBJ databases">
        <title>Genome Sequence of Candidatus Viridilinea halotolerans isolated from saline sulfide-rich spring.</title>
        <authorList>
            <person name="Grouzdev D.S."/>
            <person name="Burganskaya E.I."/>
            <person name="Krutkina M.S."/>
            <person name="Sukhacheva M.V."/>
            <person name="Gorlenko V.M."/>
        </authorList>
    </citation>
    <scope>NUCLEOTIDE SEQUENCE [LARGE SCALE GENOMIC DNA]</scope>
    <source>
        <strain evidence="6">Chok-6</strain>
    </source>
</reference>
<keyword evidence="4" id="KW-0547">Nucleotide-binding</keyword>
<dbReference type="GO" id="GO:0004540">
    <property type="term" value="F:RNA nuclease activity"/>
    <property type="evidence" value="ECO:0007669"/>
    <property type="project" value="InterPro"/>
</dbReference>
<dbReference type="InterPro" id="IPR051813">
    <property type="entry name" value="HepT_RNase_toxin"/>
</dbReference>
<evidence type="ECO:0000256" key="3">
    <source>
        <dbReference type="ARBA" id="ARBA00022722"/>
    </source>
</evidence>
<protein>
    <submittedName>
        <fullName evidence="6">DUF86 domain-containing protein</fullName>
    </submittedName>
</protein>
<name>A0A426TT01_9CHLR</name>
<dbReference type="AlphaFoldDB" id="A0A426TT01"/>
<evidence type="ECO:0000313" key="7">
    <source>
        <dbReference type="Proteomes" id="UP000280307"/>
    </source>
</evidence>